<dbReference type="OrthoDB" id="5294764at2"/>
<dbReference type="PANTHER" id="PTHR34290">
    <property type="entry name" value="SI:CH73-390P7.2"/>
    <property type="match status" value="1"/>
</dbReference>
<dbReference type="InterPro" id="IPR044691">
    <property type="entry name" value="DCC1_Trx"/>
</dbReference>
<proteinExistence type="predicted"/>
<dbReference type="GO" id="GO:0015035">
    <property type="term" value="F:protein-disulfide reductase activity"/>
    <property type="evidence" value="ECO:0007669"/>
    <property type="project" value="InterPro"/>
</dbReference>
<dbReference type="PANTHER" id="PTHR34290:SF2">
    <property type="entry name" value="OS04G0668800 PROTEIN"/>
    <property type="match status" value="1"/>
</dbReference>
<gene>
    <name evidence="1" type="ORF">A1332_04825</name>
</gene>
<name>A0A177LU62_METMH</name>
<dbReference type="AlphaFoldDB" id="A0A177LU62"/>
<sequence length="130" mass="14817">MPANTELQNHPTLTVYYDGACPKCIRDRDTYEKLSGTTAEQICWFDITGQESQLCGLGIDPQKALSELHVRDADGRIVSELDAYILLMDKVPTLKPLAWLIGLPLIRPLLAKIYHWQVNRRLRSRGLQQK</sequence>
<reference evidence="2" key="1">
    <citation type="submission" date="2016-03" db="EMBL/GenBank/DDBJ databases">
        <authorList>
            <person name="Heylen K."/>
            <person name="De Vos P."/>
            <person name="Vekeman B."/>
        </authorList>
    </citation>
    <scope>NUCLEOTIDE SEQUENCE [LARGE SCALE GENOMIC DNA]</scope>
    <source>
        <strain evidence="2">R-45363</strain>
    </source>
</reference>
<accession>A0A177LU62</accession>
<dbReference type="InterPro" id="IPR007263">
    <property type="entry name" value="DCC1-like"/>
</dbReference>
<evidence type="ECO:0000313" key="2">
    <source>
        <dbReference type="Proteomes" id="UP000078090"/>
    </source>
</evidence>
<evidence type="ECO:0000313" key="1">
    <source>
        <dbReference type="EMBL" id="OAH96803.1"/>
    </source>
</evidence>
<dbReference type="RefSeq" id="WP_064010700.1">
    <property type="nucleotide sequence ID" value="NZ_LUUG01000128.1"/>
</dbReference>
<organism evidence="1 2">
    <name type="scientific">Methylomonas methanica</name>
    <dbReference type="NCBI Taxonomy" id="421"/>
    <lineage>
        <taxon>Bacteria</taxon>
        <taxon>Pseudomonadati</taxon>
        <taxon>Pseudomonadota</taxon>
        <taxon>Gammaproteobacteria</taxon>
        <taxon>Methylococcales</taxon>
        <taxon>Methylococcaceae</taxon>
        <taxon>Methylomonas</taxon>
    </lineage>
</organism>
<comment type="caution">
    <text evidence="1">The sequence shown here is derived from an EMBL/GenBank/DDBJ whole genome shotgun (WGS) entry which is preliminary data.</text>
</comment>
<protein>
    <submittedName>
        <fullName evidence="1">Thiol-disulfide oxidoreductase</fullName>
    </submittedName>
</protein>
<dbReference type="EMBL" id="LUUG01000128">
    <property type="protein sequence ID" value="OAH96803.1"/>
    <property type="molecule type" value="Genomic_DNA"/>
</dbReference>
<dbReference type="Proteomes" id="UP000078090">
    <property type="component" value="Unassembled WGS sequence"/>
</dbReference>
<dbReference type="Pfam" id="PF04134">
    <property type="entry name" value="DCC1-like"/>
    <property type="match status" value="1"/>
</dbReference>